<dbReference type="SUPFAM" id="SSF52129">
    <property type="entry name" value="Caspase-like"/>
    <property type="match status" value="1"/>
</dbReference>
<reference evidence="5" key="1">
    <citation type="submission" date="2020-05" db="EMBL/GenBank/DDBJ databases">
        <title>Mycena genomes resolve the evolution of fungal bioluminescence.</title>
        <authorList>
            <person name="Tsai I.J."/>
        </authorList>
    </citation>
    <scope>NUCLEOTIDE SEQUENCE</scope>
    <source>
        <strain evidence="5">CCC161011</strain>
    </source>
</reference>
<proteinExistence type="inferred from homology"/>
<accession>A0A8H7D1Q3</accession>
<dbReference type="GO" id="GO:0004197">
    <property type="term" value="F:cysteine-type endopeptidase activity"/>
    <property type="evidence" value="ECO:0007669"/>
    <property type="project" value="InterPro"/>
</dbReference>
<evidence type="ECO:0000256" key="2">
    <source>
        <dbReference type="ARBA" id="ARBA00022703"/>
    </source>
</evidence>
<dbReference type="EMBL" id="JACAZI010000007">
    <property type="protein sequence ID" value="KAF7355856.1"/>
    <property type="molecule type" value="Genomic_DNA"/>
</dbReference>
<dbReference type="GO" id="GO:0006915">
    <property type="term" value="P:apoptotic process"/>
    <property type="evidence" value="ECO:0007669"/>
    <property type="project" value="UniProtKB-KW"/>
</dbReference>
<dbReference type="InterPro" id="IPR029030">
    <property type="entry name" value="Caspase-like_dom_sf"/>
</dbReference>
<evidence type="ECO:0000256" key="1">
    <source>
        <dbReference type="ARBA" id="ARBA00009005"/>
    </source>
</evidence>
<evidence type="ECO:0000256" key="3">
    <source>
        <dbReference type="ARBA" id="ARBA00022807"/>
    </source>
</evidence>
<comment type="similarity">
    <text evidence="1">Belongs to the peptidase C14B family.</text>
</comment>
<dbReference type="InterPro" id="IPR050452">
    <property type="entry name" value="Metacaspase"/>
</dbReference>
<dbReference type="PANTHER" id="PTHR48104">
    <property type="entry name" value="METACASPASE-4"/>
    <property type="match status" value="1"/>
</dbReference>
<dbReference type="OrthoDB" id="3223806at2759"/>
<comment type="caution">
    <text evidence="5">The sequence shown here is derived from an EMBL/GenBank/DDBJ whole genome shotgun (WGS) entry which is preliminary data.</text>
</comment>
<dbReference type="GO" id="GO:0005737">
    <property type="term" value="C:cytoplasm"/>
    <property type="evidence" value="ECO:0007669"/>
    <property type="project" value="TreeGrafter"/>
</dbReference>
<dbReference type="Proteomes" id="UP000620124">
    <property type="component" value="Unassembled WGS sequence"/>
</dbReference>
<name>A0A8H7D1Q3_9AGAR</name>
<dbReference type="AlphaFoldDB" id="A0A8H7D1Q3"/>
<keyword evidence="2" id="KW-0053">Apoptosis</keyword>
<dbReference type="Gene3D" id="3.40.50.1460">
    <property type="match status" value="1"/>
</dbReference>
<evidence type="ECO:0000313" key="5">
    <source>
        <dbReference type="EMBL" id="KAF7355856.1"/>
    </source>
</evidence>
<organism evidence="5 6">
    <name type="scientific">Mycena venus</name>
    <dbReference type="NCBI Taxonomy" id="2733690"/>
    <lineage>
        <taxon>Eukaryota</taxon>
        <taxon>Fungi</taxon>
        <taxon>Dikarya</taxon>
        <taxon>Basidiomycota</taxon>
        <taxon>Agaricomycotina</taxon>
        <taxon>Agaricomycetes</taxon>
        <taxon>Agaricomycetidae</taxon>
        <taxon>Agaricales</taxon>
        <taxon>Marasmiineae</taxon>
        <taxon>Mycenaceae</taxon>
        <taxon>Mycena</taxon>
    </lineage>
</organism>
<keyword evidence="3" id="KW-0788">Thiol protease</keyword>
<keyword evidence="6" id="KW-1185">Reference proteome</keyword>
<dbReference type="InterPro" id="IPR011600">
    <property type="entry name" value="Pept_C14_caspase"/>
</dbReference>
<evidence type="ECO:0000313" key="6">
    <source>
        <dbReference type="Proteomes" id="UP000620124"/>
    </source>
</evidence>
<protein>
    <submittedName>
        <fullName evidence="5">Protein TIC 214</fullName>
    </submittedName>
</protein>
<dbReference type="PANTHER" id="PTHR48104:SF30">
    <property type="entry name" value="METACASPASE-1"/>
    <property type="match status" value="1"/>
</dbReference>
<gene>
    <name evidence="5" type="ORF">MVEN_00914200</name>
</gene>
<dbReference type="Pfam" id="PF00656">
    <property type="entry name" value="Peptidase_C14"/>
    <property type="match status" value="1"/>
</dbReference>
<keyword evidence="3" id="KW-0378">Hydrolase</keyword>
<dbReference type="GO" id="GO:0006508">
    <property type="term" value="P:proteolysis"/>
    <property type="evidence" value="ECO:0007669"/>
    <property type="project" value="InterPro"/>
</dbReference>
<sequence>MSQDVPNNHAIAGDKVFALIIGIDKYKNTTEFNTLKGAVNDAEAFRNLLVDSGKKRGLGVPKSNIRLLLDKQATRDGILKAFVDHLLNNPRIPDRGDAAMIFFFAGHGTRVSAPNNLMSQDQKVEGICPVDERTCPGGKYVHTIPDYVLVYLLQELSEKKGQNITVIVDSCHSGGMGRDGRVRAANFDARAIPSNLDSKLFTNNNPDKSTSLRARSATHVWLAACDVNETAREGNNGTGFRGRFTRSLIKNLREVDRENTTYVELMQRLELIARLESWNTQTPCCGGEGRNLLLFASEYPPTGPSAMSVAEILVSGGFRRQFRVEMGETAGVVFGTEFRVVDGKNRRVCTLVAQDVRLQSTILVLPCSASEDVVLPENARAVVLNWRNKGMMLDVFIPEIFPYLKASFHAEPRPTLSYQTFVQKLHEDDAHIALGIPDDANGIVVVKRLTPIFECEPEARFPLPPDPELRLPRVLNGVAHFNYFLERRHRGVLSRPDLNPGAVSHLDGVSLEVYRLKGEFPTREPDGETLVKNGKVSLNWDTKAYYGILISNTTAYDLFPYLFAFDATEYTIQLLYEPHGTKAPLRSNGGEVTVGMGGQQAFQFGPLRKDVKQSSTFLKLFVAPKPIDITWIQQGNPFDSGFEGRPRFPINREPLRDTWDAFRITLTMTVS</sequence>
<feature type="domain" description="Peptidase C14 caspase" evidence="4">
    <location>
        <begin position="17"/>
        <end position="284"/>
    </location>
</feature>
<evidence type="ECO:0000259" key="4">
    <source>
        <dbReference type="Pfam" id="PF00656"/>
    </source>
</evidence>
<keyword evidence="3" id="KW-0645">Protease</keyword>